<evidence type="ECO:0000256" key="15">
    <source>
        <dbReference type="SAM" id="MobiDB-lite"/>
    </source>
</evidence>
<evidence type="ECO:0000259" key="16">
    <source>
        <dbReference type="PROSITE" id="PS50102"/>
    </source>
</evidence>
<dbReference type="Pfam" id="PF00076">
    <property type="entry name" value="RRM_1"/>
    <property type="match status" value="1"/>
</dbReference>
<evidence type="ECO:0000256" key="5">
    <source>
        <dbReference type="ARBA" id="ARBA00022691"/>
    </source>
</evidence>
<evidence type="ECO:0000256" key="1">
    <source>
        <dbReference type="ARBA" id="ARBA00004123"/>
    </source>
</evidence>
<feature type="region of interest" description="Disordered" evidence="15">
    <location>
        <begin position="1464"/>
        <end position="1509"/>
    </location>
</feature>
<dbReference type="PROSITE" id="PS50868">
    <property type="entry name" value="POST_SET"/>
    <property type="match status" value="1"/>
</dbReference>
<feature type="compositionally biased region" description="Polar residues" evidence="15">
    <location>
        <begin position="282"/>
        <end position="308"/>
    </location>
</feature>
<dbReference type="EMBL" id="GEEE01011804">
    <property type="protein sequence ID" value="JAP51421.1"/>
    <property type="molecule type" value="Transcribed_RNA"/>
</dbReference>
<proteinExistence type="predicted"/>
<feature type="compositionally biased region" description="Polar residues" evidence="15">
    <location>
        <begin position="798"/>
        <end position="808"/>
    </location>
</feature>
<dbReference type="SMART" id="SM00508">
    <property type="entry name" value="PostSET"/>
    <property type="match status" value="1"/>
</dbReference>
<dbReference type="Pfam" id="PF00856">
    <property type="entry name" value="SET"/>
    <property type="match status" value="1"/>
</dbReference>
<dbReference type="PROSITE" id="PS50102">
    <property type="entry name" value="RRM"/>
    <property type="match status" value="1"/>
</dbReference>
<dbReference type="GO" id="GO:0032259">
    <property type="term" value="P:methylation"/>
    <property type="evidence" value="ECO:0007669"/>
    <property type="project" value="UniProtKB-KW"/>
</dbReference>
<dbReference type="InterPro" id="IPR044570">
    <property type="entry name" value="Set1-like"/>
</dbReference>
<feature type="compositionally biased region" description="Low complexity" evidence="15">
    <location>
        <begin position="1537"/>
        <end position="1546"/>
    </location>
</feature>
<dbReference type="PANTHER" id="PTHR45814:SF2">
    <property type="entry name" value="HISTONE-LYSINE N-METHYLTRANSFERASE SETD1"/>
    <property type="match status" value="1"/>
</dbReference>
<dbReference type="Gene3D" id="2.170.270.10">
    <property type="entry name" value="SET domain"/>
    <property type="match status" value="1"/>
</dbReference>
<dbReference type="SMART" id="SM00317">
    <property type="entry name" value="SET"/>
    <property type="match status" value="1"/>
</dbReference>
<dbReference type="InterPro" id="IPR046341">
    <property type="entry name" value="SET_dom_sf"/>
</dbReference>
<comment type="subcellular location">
    <subcellularLocation>
        <location evidence="1">Nucleus</location>
    </subcellularLocation>
</comment>
<dbReference type="InterPro" id="IPR000504">
    <property type="entry name" value="RRM_dom"/>
</dbReference>
<gene>
    <name evidence="19" type="ORF">TR120374</name>
</gene>
<dbReference type="SMART" id="SM00360">
    <property type="entry name" value="RRM"/>
    <property type="match status" value="1"/>
</dbReference>
<dbReference type="InterPro" id="IPR012677">
    <property type="entry name" value="Nucleotide-bd_a/b_plait_sf"/>
</dbReference>
<evidence type="ECO:0000313" key="19">
    <source>
        <dbReference type="EMBL" id="JAP51421.1"/>
    </source>
</evidence>
<evidence type="ECO:0000256" key="2">
    <source>
        <dbReference type="ARBA" id="ARBA00012182"/>
    </source>
</evidence>
<evidence type="ECO:0000256" key="10">
    <source>
        <dbReference type="ARBA" id="ARBA00023242"/>
    </source>
</evidence>
<dbReference type="GO" id="GO:0003723">
    <property type="term" value="F:RNA binding"/>
    <property type="evidence" value="ECO:0007669"/>
    <property type="project" value="UniProtKB-UniRule"/>
</dbReference>
<keyword evidence="9" id="KW-0804">Transcription</keyword>
<feature type="region of interest" description="Disordered" evidence="15">
    <location>
        <begin position="212"/>
        <end position="247"/>
    </location>
</feature>
<dbReference type="InterPro" id="IPR037841">
    <property type="entry name" value="SET_SETD1A/B"/>
</dbReference>
<dbReference type="InterPro" id="IPR003616">
    <property type="entry name" value="Post-SET_dom"/>
</dbReference>
<evidence type="ECO:0000259" key="18">
    <source>
        <dbReference type="PROSITE" id="PS50868"/>
    </source>
</evidence>
<feature type="domain" description="RRM" evidence="16">
    <location>
        <begin position="84"/>
        <end position="162"/>
    </location>
</feature>
<feature type="region of interest" description="Disordered" evidence="15">
    <location>
        <begin position="777"/>
        <end position="842"/>
    </location>
</feature>
<keyword evidence="10" id="KW-0539">Nucleus</keyword>
<keyword evidence="4" id="KW-0808">Transferase</keyword>
<evidence type="ECO:0000256" key="12">
    <source>
        <dbReference type="ARBA" id="ARBA00047583"/>
    </source>
</evidence>
<accession>A0A0X3PHK5</accession>
<feature type="compositionally biased region" description="Acidic residues" evidence="15">
    <location>
        <begin position="973"/>
        <end position="985"/>
    </location>
</feature>
<feature type="region of interest" description="Disordered" evidence="15">
    <location>
        <begin position="324"/>
        <end position="383"/>
    </location>
</feature>
<comment type="catalytic activity">
    <reaction evidence="12">
        <text>N(6)-methyl-L-lysyl(4)-[histone H3] + S-adenosyl-L-methionine = N(6),N(6)-dimethyl-L-lysyl(4)-[histone H3] + S-adenosyl-L-homocysteine + H(+)</text>
        <dbReference type="Rhea" id="RHEA:60268"/>
        <dbReference type="Rhea" id="RHEA-COMP:15540"/>
        <dbReference type="Rhea" id="RHEA-COMP:15543"/>
        <dbReference type="ChEBI" id="CHEBI:15378"/>
        <dbReference type="ChEBI" id="CHEBI:57856"/>
        <dbReference type="ChEBI" id="CHEBI:59789"/>
        <dbReference type="ChEBI" id="CHEBI:61929"/>
        <dbReference type="ChEBI" id="CHEBI:61976"/>
    </reaction>
</comment>
<dbReference type="Gene3D" id="3.30.70.330">
    <property type="match status" value="1"/>
</dbReference>
<feature type="compositionally biased region" description="Polar residues" evidence="15">
    <location>
        <begin position="645"/>
        <end position="655"/>
    </location>
</feature>
<dbReference type="CDD" id="cd19169">
    <property type="entry name" value="SET_SETD1"/>
    <property type="match status" value="1"/>
</dbReference>
<name>A0A0X3PHK5_SCHSO</name>
<evidence type="ECO:0000256" key="8">
    <source>
        <dbReference type="ARBA" id="ARBA00023015"/>
    </source>
</evidence>
<feature type="region of interest" description="Disordered" evidence="15">
    <location>
        <begin position="1226"/>
        <end position="1258"/>
    </location>
</feature>
<feature type="region of interest" description="Disordered" evidence="15">
    <location>
        <begin position="271"/>
        <end position="312"/>
    </location>
</feature>
<feature type="region of interest" description="Disordered" evidence="15">
    <location>
        <begin position="1017"/>
        <end position="1080"/>
    </location>
</feature>
<feature type="compositionally biased region" description="Polar residues" evidence="15">
    <location>
        <begin position="719"/>
        <end position="738"/>
    </location>
</feature>
<feature type="compositionally biased region" description="Acidic residues" evidence="15">
    <location>
        <begin position="898"/>
        <end position="911"/>
    </location>
</feature>
<protein>
    <recommendedName>
        <fullName evidence="2">[histone H3]-lysine(4) N-trimethyltransferase</fullName>
        <ecNumber evidence="2">2.1.1.354</ecNumber>
    </recommendedName>
</protein>
<dbReference type="InterPro" id="IPR001214">
    <property type="entry name" value="SET_dom"/>
</dbReference>
<feature type="compositionally biased region" description="Polar residues" evidence="15">
    <location>
        <begin position="354"/>
        <end position="377"/>
    </location>
</feature>
<dbReference type="EC" id="2.1.1.354" evidence="2"/>
<feature type="compositionally biased region" description="Basic and acidic residues" evidence="15">
    <location>
        <begin position="919"/>
        <end position="932"/>
    </location>
</feature>
<keyword evidence="5" id="KW-0949">S-adenosyl-L-methionine</keyword>
<feature type="compositionally biased region" description="Polar residues" evidence="15">
    <location>
        <begin position="695"/>
        <end position="706"/>
    </location>
</feature>
<keyword evidence="6" id="KW-0156">Chromatin regulator</keyword>
<evidence type="ECO:0000256" key="6">
    <source>
        <dbReference type="ARBA" id="ARBA00022853"/>
    </source>
</evidence>
<dbReference type="SUPFAM" id="SSF82199">
    <property type="entry name" value="SET domain"/>
    <property type="match status" value="1"/>
</dbReference>
<feature type="compositionally biased region" description="Polar residues" evidence="15">
    <location>
        <begin position="1500"/>
        <end position="1509"/>
    </location>
</feature>
<feature type="compositionally biased region" description="Basic and acidic residues" evidence="15">
    <location>
        <begin position="621"/>
        <end position="630"/>
    </location>
</feature>
<sequence length="1825" mass="201347">MGDTACPPFQAAKLLRDPMLDPSCRTKVYRIDGFIIGDSSVDPVPVCDPRISAQFRALCRKPAADLLIPNFKFDSYYIGECPEKEVTFSNLNDNISFKNLEAMCREFGTIEEAKVYYHPKDQKHLGIGKVVFQSTRSAKLCASKLNNTSKMGNIMTVELDVLGKKRHKLILEQLQDLSPSVPPFIQEISAHSLKLPSLVSHEPFPFKLSTKIESSAPRTSSDERRLGFSEADSLNHGTSTLTHSTSDNGISELRQFSETFAKNWTSSTDSKNYIGLPKPFSTRGSHQTPSKQSKDAQPSRSGTINGINLPSEESLEVRIQKLLHSSSDRRSSHGRISAKSHDHSTPLNIVRQPSPFTDVSQLTSGDRTRFTPPQKSRSFGAVGSCAECPSKQMEYTNNESHPNRSSHGARKTLLPTPDLAFPTLKQTPTTPEDFNSNAMSQSMFRPPLLKTPPKPVSDAELDELIKETYALFLDELHEIMAKDLFRRIIEGHAFRSFSTWWDSVEMKFATSKDHGKRFDSSLHRTGAHTNDTDDGSTSYQLPSAQQPLKGDNSITTDVKARGAGGVPGDVFTSGMFSGLRAALPKIKRKPKPLIEDPTVPSSASERLDPRATKLSARLRSPQKDSVEVRRVSVSPDKGGRISFGGNCQSRSQSDSEPLAKPKVERRLRKPCLSSSSSSTVSSSSSEELDDLSESGTTAKATTNRVNETALLTDAERSASSDTNSTPSTASEGTSNGVSSAARRLTHRRPKRATNSCAKRIWQSNGKRALRVDDIFEESTSGSDVSKPSKPPGTYAVTGISSPNRLQQSDTDDSAIDHAYPTDKSVRTQKSSKNPTASSDSLASSLKAATTEVTKSELSCLSSLGSSEDDACAANGKQSAPPKSVGYSIKAPLTKESDDKDEQNVEEAEGEESLTMSRTTVRERGLRKVDKSVTSRLASQPRRRPTNRLTKSNKLSRLPARSIVQRRRASIADSSEESGDENDDNFEMLPDRSAHCANSHANSSQSVVLKDNNAISSTTQFSSDEDGQCDGRYLDRKEPPHSRRKQSFSSGHGKGGSEFASKEAKPKNTITFSRASDDGGEVGTECHQLWEISGKQTFAIPGHTLKPKDAPLSATVGDKITSPGSPVVSVDRSDKWPLLTASLKPDAQTSLSGNDDSDTLEVVETISRPYSWPADLLLEHNYFRLPLVGDIIKYRVSREFTTHGRLQHPLQANPTHVKHQSPETRFQLKPDSSQHSSWAAHRPVQGENRQPVTASADKSSIGVLTATTKQSVPPAYVPGRIRGSRELANLFTPVQKSEIERSAKSTGRLPSDFEYQKEDVKPMKFKFAVRSEEEKIILTSFLDIGMDSEDIAFMHELFELVRSSEHSAACASSLNALFSHCKIRSPNKLIDLIKTTAWVDHPASLIPDPVDVNVFVDRTGRLRPGCAAFSAPDYFGIERGLSGWKRRKNMLTSGRRDNRKRIRRVQKPDISCSDVSDNSFDSPGLASEGKRSISSSDSRSNKGYSGTTVVPPSAIDLVRRGLFEEIYSVEQRHILSSTSGASYTQSSRQPMDDIDLHLGPAAKNPPINSTGCARTQGYYRLDDSQRFRRSWCVGRSLVLDDGVRQPLPLMPATVDVQINLASQEDLDGGSNQASLTEQLTEQASAAKRKKVTQMRELRSVQRRLLAEYQAVETGDLLKFNQLKFRKKQLIFAKSPIHHWGLIALEPIAAEEMVIEYVGHIVRKGVAELREKHYEEKGIGSSYLFRIDDEYVIDATMFGNNARFINHSCQPNCYAKIITVEGKKKIVIYSKRDIQVMEEITYDYKFPYEEEKIPCLCGAPSCRGTLN</sequence>
<evidence type="ECO:0000256" key="4">
    <source>
        <dbReference type="ARBA" id="ARBA00022679"/>
    </source>
</evidence>
<evidence type="ECO:0000259" key="17">
    <source>
        <dbReference type="PROSITE" id="PS50280"/>
    </source>
</evidence>
<feature type="compositionally biased region" description="Low complexity" evidence="15">
    <location>
        <begin position="672"/>
        <end position="685"/>
    </location>
</feature>
<dbReference type="SUPFAM" id="SSF54928">
    <property type="entry name" value="RNA-binding domain, RBD"/>
    <property type="match status" value="1"/>
</dbReference>
<feature type="compositionally biased region" description="Polar residues" evidence="15">
    <location>
        <begin position="235"/>
        <end position="247"/>
    </location>
</feature>
<keyword evidence="7 14" id="KW-0694">RNA-binding</keyword>
<dbReference type="GO" id="GO:0140999">
    <property type="term" value="F:histone H3K4 trimethyltransferase activity"/>
    <property type="evidence" value="ECO:0007669"/>
    <property type="project" value="UniProtKB-EC"/>
</dbReference>
<evidence type="ECO:0000256" key="14">
    <source>
        <dbReference type="PROSITE-ProRule" id="PRU00176"/>
    </source>
</evidence>
<evidence type="ECO:0000256" key="3">
    <source>
        <dbReference type="ARBA" id="ARBA00022603"/>
    </source>
</evidence>
<evidence type="ECO:0000256" key="11">
    <source>
        <dbReference type="ARBA" id="ARBA00047571"/>
    </source>
</evidence>
<reference evidence="19" key="1">
    <citation type="submission" date="2016-01" db="EMBL/GenBank/DDBJ databases">
        <title>Reference transcriptome for the parasite Schistocephalus solidus: insights into the molecular evolution of parasitism.</title>
        <authorList>
            <person name="Hebert F.O."/>
            <person name="Grambauer S."/>
            <person name="Barber I."/>
            <person name="Landry C.R."/>
            <person name="Aubin-Horth N."/>
        </authorList>
    </citation>
    <scope>NUCLEOTIDE SEQUENCE</scope>
</reference>
<feature type="region of interest" description="Disordered" evidence="15">
    <location>
        <begin position="863"/>
        <end position="989"/>
    </location>
</feature>
<feature type="domain" description="Post-SET" evidence="18">
    <location>
        <begin position="1809"/>
        <end position="1825"/>
    </location>
</feature>
<feature type="region of interest" description="Disordered" evidence="15">
    <location>
        <begin position="1537"/>
        <end position="1569"/>
    </location>
</feature>
<dbReference type="PANTHER" id="PTHR45814">
    <property type="entry name" value="HISTONE-LYSINE N-METHYLTRANSFERASE SETD1"/>
    <property type="match status" value="1"/>
</dbReference>
<dbReference type="InterPro" id="IPR035979">
    <property type="entry name" value="RBD_domain_sf"/>
</dbReference>
<dbReference type="GO" id="GO:0048188">
    <property type="term" value="C:Set1C/COMPASS complex"/>
    <property type="evidence" value="ECO:0007669"/>
    <property type="project" value="InterPro"/>
</dbReference>
<keyword evidence="3" id="KW-0489">Methyltransferase</keyword>
<feature type="compositionally biased region" description="Polar residues" evidence="15">
    <location>
        <begin position="1246"/>
        <end position="1257"/>
    </location>
</feature>
<feature type="region of interest" description="Disordered" evidence="15">
    <location>
        <begin position="515"/>
        <end position="564"/>
    </location>
</feature>
<comment type="catalytic activity">
    <reaction evidence="13">
        <text>N(6),N(6)-dimethyl-L-lysyl(4)-[histone H3] + S-adenosyl-L-methionine = N(6),N(6),N(6)-trimethyl-L-lysyl(4)-[histone H3] + S-adenosyl-L-homocysteine + H(+)</text>
        <dbReference type="Rhea" id="RHEA:60272"/>
        <dbReference type="Rhea" id="RHEA-COMP:15537"/>
        <dbReference type="Rhea" id="RHEA-COMP:15540"/>
        <dbReference type="ChEBI" id="CHEBI:15378"/>
        <dbReference type="ChEBI" id="CHEBI:57856"/>
        <dbReference type="ChEBI" id="CHEBI:59789"/>
        <dbReference type="ChEBI" id="CHEBI:61961"/>
        <dbReference type="ChEBI" id="CHEBI:61976"/>
    </reaction>
</comment>
<evidence type="ECO:0000256" key="9">
    <source>
        <dbReference type="ARBA" id="ARBA00023163"/>
    </source>
</evidence>
<organism evidence="19">
    <name type="scientific">Schistocephalus solidus</name>
    <name type="common">Tapeworm</name>
    <dbReference type="NCBI Taxonomy" id="70667"/>
    <lineage>
        <taxon>Eukaryota</taxon>
        <taxon>Metazoa</taxon>
        <taxon>Spiralia</taxon>
        <taxon>Lophotrochozoa</taxon>
        <taxon>Platyhelminthes</taxon>
        <taxon>Cestoda</taxon>
        <taxon>Eucestoda</taxon>
        <taxon>Diphyllobothriidea</taxon>
        <taxon>Diphyllobothriidae</taxon>
        <taxon>Schistocephalus</taxon>
    </lineage>
</organism>
<feature type="compositionally biased region" description="Basic and acidic residues" evidence="15">
    <location>
        <begin position="1031"/>
        <end position="1040"/>
    </location>
</feature>
<evidence type="ECO:0000256" key="13">
    <source>
        <dbReference type="ARBA" id="ARBA00049129"/>
    </source>
</evidence>
<feature type="domain" description="SET" evidence="17">
    <location>
        <begin position="1686"/>
        <end position="1803"/>
    </location>
</feature>
<evidence type="ECO:0000256" key="7">
    <source>
        <dbReference type="ARBA" id="ARBA00022884"/>
    </source>
</evidence>
<comment type="catalytic activity">
    <reaction evidence="11">
        <text>L-lysyl(4)-[histone H3] + 3 S-adenosyl-L-methionine = N(6),N(6),N(6)-trimethyl-L-lysyl(4)-[histone H3] + 3 S-adenosyl-L-homocysteine + 3 H(+)</text>
        <dbReference type="Rhea" id="RHEA:60260"/>
        <dbReference type="Rhea" id="RHEA-COMP:15537"/>
        <dbReference type="Rhea" id="RHEA-COMP:15547"/>
        <dbReference type="ChEBI" id="CHEBI:15378"/>
        <dbReference type="ChEBI" id="CHEBI:29969"/>
        <dbReference type="ChEBI" id="CHEBI:57856"/>
        <dbReference type="ChEBI" id="CHEBI:59789"/>
        <dbReference type="ChEBI" id="CHEBI:61961"/>
        <dbReference type="EC" id="2.1.1.354"/>
    </reaction>
</comment>
<feature type="region of interest" description="Disordered" evidence="15">
    <location>
        <begin position="591"/>
        <end position="759"/>
    </location>
</feature>
<keyword evidence="8" id="KW-0805">Transcription regulation</keyword>
<feature type="compositionally biased region" description="Polar residues" evidence="15">
    <location>
        <begin position="535"/>
        <end position="556"/>
    </location>
</feature>
<dbReference type="PROSITE" id="PS50280">
    <property type="entry name" value="SET"/>
    <property type="match status" value="1"/>
</dbReference>